<dbReference type="Proteomes" id="UP000287388">
    <property type="component" value="Chromosome"/>
</dbReference>
<protein>
    <submittedName>
        <fullName evidence="4">Conjugal transfer pilin processing protease TraF</fullName>
    </submittedName>
    <submittedName>
        <fullName evidence="2">S26 family signal peptidase</fullName>
    </submittedName>
</protein>
<dbReference type="GeneID" id="56576814"/>
<dbReference type="EMBL" id="UAQM01000030">
    <property type="protein sequence ID" value="SPU46223.1"/>
    <property type="molecule type" value="Genomic_DNA"/>
</dbReference>
<dbReference type="SUPFAM" id="SSF51306">
    <property type="entry name" value="LexA/Signal peptidase"/>
    <property type="match status" value="1"/>
</dbReference>
<dbReference type="RefSeq" id="WP_076222614.1">
    <property type="nucleotide sequence ID" value="NZ_BJNC01000009.1"/>
</dbReference>
<evidence type="ECO:0000313" key="7">
    <source>
        <dbReference type="Proteomes" id="UP000596117"/>
    </source>
</evidence>
<dbReference type="InterPro" id="IPR036286">
    <property type="entry name" value="LexA/Signal_pep-like_sf"/>
</dbReference>
<dbReference type="GO" id="GO:0004252">
    <property type="term" value="F:serine-type endopeptidase activity"/>
    <property type="evidence" value="ECO:0007669"/>
    <property type="project" value="InterPro"/>
</dbReference>
<name>A0A246KGN8_BREDI</name>
<accession>A0A246KGN8</accession>
<proteinExistence type="predicted"/>
<sequence>MSDRAPFPFVRWLARSRAADRRARRWLGAAAAGATLVGLSAALDFGVRPAPRLVWNASASAPVGLWRIDPRAPFRVGDMVLASPPASVRRLAAERRYLPMNVPLLKRVAAADGDLVCALGPWIYVNARLVATRREADRLGRPLPWWRGCRRLKNGAVLLLMDAPDSFDGRYFGPVPRAAVIGKATPLWLR</sequence>
<dbReference type="GO" id="GO:0006465">
    <property type="term" value="P:signal peptide processing"/>
    <property type="evidence" value="ECO:0007669"/>
    <property type="project" value="InterPro"/>
</dbReference>
<dbReference type="Gene3D" id="2.10.109.10">
    <property type="entry name" value="Umud Fragment, subunit A"/>
    <property type="match status" value="1"/>
</dbReference>
<evidence type="ECO:0000313" key="2">
    <source>
        <dbReference type="EMBL" id="QAT15204.1"/>
    </source>
</evidence>
<dbReference type="Pfam" id="PF10502">
    <property type="entry name" value="Peptidase_S26"/>
    <property type="match status" value="1"/>
</dbReference>
<dbReference type="InterPro" id="IPR019533">
    <property type="entry name" value="Peptidase_S26"/>
</dbReference>
<reference evidence="2 6" key="2">
    <citation type="submission" date="2019-01" db="EMBL/GenBank/DDBJ databases">
        <title>Brevundimonas diminuta Genome sequencing and assembly.</title>
        <authorList>
            <person name="Chen H."/>
        </authorList>
    </citation>
    <scope>NUCLEOTIDE SEQUENCE [LARGE SCALE GENOMIC DNA]</scope>
    <source>
        <strain evidence="2">ATCC</strain>
        <strain evidence="6">ATCC(B) 19146</strain>
    </source>
</reference>
<evidence type="ECO:0000313" key="6">
    <source>
        <dbReference type="Proteomes" id="UP000287388"/>
    </source>
</evidence>
<reference evidence="4 5" key="1">
    <citation type="submission" date="2018-06" db="EMBL/GenBank/DDBJ databases">
        <authorList>
            <consortium name="Pathogen Informatics"/>
            <person name="Doyle S."/>
        </authorList>
    </citation>
    <scope>NUCLEOTIDE SEQUENCE [LARGE SCALE GENOMIC DNA]</scope>
    <source>
        <strain evidence="4 5">NCTC11165</strain>
    </source>
</reference>
<dbReference type="Proteomes" id="UP000250358">
    <property type="component" value="Unassembled WGS sequence"/>
</dbReference>
<organism evidence="4 5">
    <name type="scientific">Brevundimonas diminuta</name>
    <name type="common">Pseudomonas diminuta</name>
    <dbReference type="NCBI Taxonomy" id="293"/>
    <lineage>
        <taxon>Bacteria</taxon>
        <taxon>Pseudomonadati</taxon>
        <taxon>Pseudomonadota</taxon>
        <taxon>Alphaproteobacteria</taxon>
        <taxon>Caulobacterales</taxon>
        <taxon>Caulobacteraceae</taxon>
        <taxon>Brevundimonas</taxon>
    </lineage>
</organism>
<evidence type="ECO:0000259" key="1">
    <source>
        <dbReference type="Pfam" id="PF10502"/>
    </source>
</evidence>
<dbReference type="AlphaFoldDB" id="A0A246KGN8"/>
<reference evidence="3 7" key="3">
    <citation type="submission" date="2020-12" db="EMBL/GenBank/DDBJ databases">
        <title>FDA dAtabase for Regulatory Grade micrObial Sequences (FDA-ARGOS): Supporting development and validation of Infectious Disease Dx tests.</title>
        <authorList>
            <person name="Kerrigan L."/>
            <person name="Long C."/>
            <person name="Tallon L."/>
            <person name="Sadzewicz L."/>
            <person name="Zhao X."/>
            <person name="Boylan J."/>
            <person name="Ott S."/>
            <person name="Bowen H."/>
            <person name="Vavikolanu K."/>
            <person name="Mehta A."/>
            <person name="Aluvathingal J."/>
            <person name="Nadendla S."/>
            <person name="Yan Y."/>
            <person name="Sichtig H."/>
        </authorList>
    </citation>
    <scope>NUCLEOTIDE SEQUENCE [LARGE SCALE GENOMIC DNA]</scope>
    <source>
        <strain evidence="3 7">FDAARGOS_1026</strain>
    </source>
</reference>
<evidence type="ECO:0000313" key="5">
    <source>
        <dbReference type="Proteomes" id="UP000250358"/>
    </source>
</evidence>
<keyword evidence="4" id="KW-0378">Hydrolase</keyword>
<keyword evidence="4" id="KW-0645">Protease</keyword>
<gene>
    <name evidence="2" type="ORF">EQG53_13070</name>
    <name evidence="3" type="ORF">I6H83_09385</name>
    <name evidence="4" type="ORF">NCTC11165_02551</name>
</gene>
<dbReference type="EMBL" id="CP066026">
    <property type="protein sequence ID" value="QQB87412.1"/>
    <property type="molecule type" value="Genomic_DNA"/>
</dbReference>
<dbReference type="KEGG" id="bdm:EQG53_13070"/>
<feature type="domain" description="Peptidase S26" evidence="1">
    <location>
        <begin position="40"/>
        <end position="188"/>
    </location>
</feature>
<keyword evidence="7" id="KW-1185">Reference proteome</keyword>
<evidence type="ECO:0000313" key="4">
    <source>
        <dbReference type="EMBL" id="SPU46223.1"/>
    </source>
</evidence>
<dbReference type="EMBL" id="CP035093">
    <property type="protein sequence ID" value="QAT15204.1"/>
    <property type="molecule type" value="Genomic_DNA"/>
</dbReference>
<dbReference type="Proteomes" id="UP000596117">
    <property type="component" value="Chromosome"/>
</dbReference>
<evidence type="ECO:0000313" key="3">
    <source>
        <dbReference type="EMBL" id="QQB87412.1"/>
    </source>
</evidence>